<gene>
    <name evidence="11" type="ORF">CHC_T00009564001</name>
</gene>
<sequence>MNPQASEFVPSWLAQPADEPKPQVNDKPQGSWEDDPTDSPPTEALAKAAISEVKSEHTAAASEAPPAKAEPTRPKAPVENTSQNEVDLGAFDLDQKKPLNVVLLGHVDAGKSTISGHILVLTGNVDERTMEKYEKEAKALGRESWKFAFALDTSEQERAKGKTEECGQASFTTETRRFTILDAPGHKNYVPHMIGGASQADIGILVISARKGEFETGFERGGQTREHAMLAKTSGVRQMVVVVNKLDDTSVLNPDGSWSEERFLECKTKLEPYLKQVGWNSKGLVWIPVSGITGQNLKDKVPSSTCSWYDGEPLLDVLENLRPPERLLSGPVKMPISEKHKEMGTMVMGKLESGVIKVNDRLVMMPNRVEVLIDSLQLEGSTAQAAEPGDVVRLRLKGIEEEDVRVGFVLCSSTDLVSYTHSFIARLMVLEHKSIICAGYSAVIHIHSAVEEFTVSKLLAELDKKGKAKQKNPKFVKPGMRCLVQLKMSQPICVEPYDVFPQLGRFMIRDEGKTVAVGTVARLISDSDRPDGSNRD</sequence>
<comment type="subcellular location">
    <subcellularLocation>
        <location evidence="1">Cytoplasm</location>
    </subcellularLocation>
</comment>
<evidence type="ECO:0000256" key="4">
    <source>
        <dbReference type="ARBA" id="ARBA00022741"/>
    </source>
</evidence>
<dbReference type="SUPFAM" id="SSF50447">
    <property type="entry name" value="Translation proteins"/>
    <property type="match status" value="1"/>
</dbReference>
<dbReference type="GO" id="GO:0003924">
    <property type="term" value="F:GTPase activity"/>
    <property type="evidence" value="ECO:0007669"/>
    <property type="project" value="InterPro"/>
</dbReference>
<dbReference type="Gene3D" id="2.40.30.10">
    <property type="entry name" value="Translation factors"/>
    <property type="match status" value="2"/>
</dbReference>
<keyword evidence="3" id="KW-0963">Cytoplasm</keyword>
<evidence type="ECO:0000256" key="8">
    <source>
        <dbReference type="ARBA" id="ARBA00049117"/>
    </source>
</evidence>
<dbReference type="Pfam" id="PF00009">
    <property type="entry name" value="GTP_EFTU"/>
    <property type="match status" value="1"/>
</dbReference>
<dbReference type="PhylomeDB" id="R7Q591"/>
<dbReference type="InterPro" id="IPR009001">
    <property type="entry name" value="Transl_elong_EF1A/Init_IF2_C"/>
</dbReference>
<dbReference type="Proteomes" id="UP000012073">
    <property type="component" value="Unassembled WGS sequence"/>
</dbReference>
<dbReference type="FunFam" id="3.40.50.300:FF:000204">
    <property type="entry name" value="Translation elongation factor Tu"/>
    <property type="match status" value="1"/>
</dbReference>
<dbReference type="InterPro" id="IPR000795">
    <property type="entry name" value="T_Tr_GTP-bd_dom"/>
</dbReference>
<dbReference type="InterPro" id="IPR050100">
    <property type="entry name" value="TRAFAC_GTPase_members"/>
</dbReference>
<dbReference type="SUPFAM" id="SSF52540">
    <property type="entry name" value="P-loop containing nucleoside triphosphate hydrolases"/>
    <property type="match status" value="1"/>
</dbReference>
<dbReference type="SUPFAM" id="SSF50465">
    <property type="entry name" value="EF-Tu/eEF-1alpha/eIF2-gamma C-terminal domain"/>
    <property type="match status" value="1"/>
</dbReference>
<keyword evidence="7" id="KW-0342">GTP-binding</keyword>
<dbReference type="EMBL" id="HG001512">
    <property type="protein sequence ID" value="CDF32521.1"/>
    <property type="molecule type" value="Genomic_DNA"/>
</dbReference>
<keyword evidence="6" id="KW-0648">Protein biosynthesis</keyword>
<dbReference type="GeneID" id="17319927"/>
<dbReference type="OrthoDB" id="342024at2759"/>
<dbReference type="InterPro" id="IPR054696">
    <property type="entry name" value="GTP-eEF1A_C"/>
</dbReference>
<dbReference type="InterPro" id="IPR027417">
    <property type="entry name" value="P-loop_NTPase"/>
</dbReference>
<comment type="similarity">
    <text evidence="2">Belongs to the TRAFAC class translation factor GTPase superfamily. Classic translation factor GTPase family. EF-Tu/EF-1A subfamily.</text>
</comment>
<dbReference type="InterPro" id="IPR004161">
    <property type="entry name" value="EFTu-like_2"/>
</dbReference>
<evidence type="ECO:0000259" key="10">
    <source>
        <dbReference type="PROSITE" id="PS51722"/>
    </source>
</evidence>
<reference evidence="12" key="1">
    <citation type="journal article" date="2013" name="Proc. Natl. Acad. Sci. U.S.A.">
        <title>Genome structure and metabolic features in the red seaweed Chondrus crispus shed light on evolution of the Archaeplastida.</title>
        <authorList>
            <person name="Collen J."/>
            <person name="Porcel B."/>
            <person name="Carre W."/>
            <person name="Ball S.G."/>
            <person name="Chaparro C."/>
            <person name="Tonon T."/>
            <person name="Barbeyron T."/>
            <person name="Michel G."/>
            <person name="Noel B."/>
            <person name="Valentin K."/>
            <person name="Elias M."/>
            <person name="Artiguenave F."/>
            <person name="Arun A."/>
            <person name="Aury J.M."/>
            <person name="Barbosa-Neto J.F."/>
            <person name="Bothwell J.H."/>
            <person name="Bouget F.Y."/>
            <person name="Brillet L."/>
            <person name="Cabello-Hurtado F."/>
            <person name="Capella-Gutierrez S."/>
            <person name="Charrier B."/>
            <person name="Cladiere L."/>
            <person name="Cock J.M."/>
            <person name="Coelho S.M."/>
            <person name="Colleoni C."/>
            <person name="Czjzek M."/>
            <person name="Da Silva C."/>
            <person name="Delage L."/>
            <person name="Denoeud F."/>
            <person name="Deschamps P."/>
            <person name="Dittami S.M."/>
            <person name="Gabaldon T."/>
            <person name="Gachon C.M."/>
            <person name="Groisillier A."/>
            <person name="Herve C."/>
            <person name="Jabbari K."/>
            <person name="Katinka M."/>
            <person name="Kloareg B."/>
            <person name="Kowalczyk N."/>
            <person name="Labadie K."/>
            <person name="Leblanc C."/>
            <person name="Lopez P.J."/>
            <person name="McLachlan D.H."/>
            <person name="Meslet-Cladiere L."/>
            <person name="Moustafa A."/>
            <person name="Nehr Z."/>
            <person name="Nyvall Collen P."/>
            <person name="Panaud O."/>
            <person name="Partensky F."/>
            <person name="Poulain J."/>
            <person name="Rensing S.A."/>
            <person name="Rousvoal S."/>
            <person name="Samson G."/>
            <person name="Symeonidi A."/>
            <person name="Weissenbach J."/>
            <person name="Zambounis A."/>
            <person name="Wincker P."/>
            <person name="Boyen C."/>
        </authorList>
    </citation>
    <scope>NUCLEOTIDE SEQUENCE [LARGE SCALE GENOMIC DNA]</scope>
    <source>
        <strain evidence="12">cv. Stackhouse</strain>
    </source>
</reference>
<evidence type="ECO:0000256" key="1">
    <source>
        <dbReference type="ARBA" id="ARBA00004496"/>
    </source>
</evidence>
<dbReference type="STRING" id="2769.R7Q591"/>
<evidence type="ECO:0000256" key="6">
    <source>
        <dbReference type="ARBA" id="ARBA00022917"/>
    </source>
</evidence>
<name>R7Q591_CHOCR</name>
<dbReference type="Gene3D" id="3.40.50.300">
    <property type="entry name" value="P-loop containing nucleotide triphosphate hydrolases"/>
    <property type="match status" value="1"/>
</dbReference>
<comment type="catalytic activity">
    <reaction evidence="8">
        <text>GTP + H2O = GDP + phosphate + H(+)</text>
        <dbReference type="Rhea" id="RHEA:19669"/>
        <dbReference type="ChEBI" id="CHEBI:15377"/>
        <dbReference type="ChEBI" id="CHEBI:15378"/>
        <dbReference type="ChEBI" id="CHEBI:37565"/>
        <dbReference type="ChEBI" id="CHEBI:43474"/>
        <dbReference type="ChEBI" id="CHEBI:58189"/>
    </reaction>
    <physiologicalReaction direction="left-to-right" evidence="8">
        <dbReference type="Rhea" id="RHEA:19670"/>
    </physiologicalReaction>
</comment>
<feature type="domain" description="Tr-type G" evidence="10">
    <location>
        <begin position="96"/>
        <end position="328"/>
    </location>
</feature>
<dbReference type="KEGG" id="ccp:CHC_T00009564001"/>
<dbReference type="PRINTS" id="PR00315">
    <property type="entry name" value="ELONGATNFCT"/>
</dbReference>
<evidence type="ECO:0000313" key="12">
    <source>
        <dbReference type="Proteomes" id="UP000012073"/>
    </source>
</evidence>
<feature type="region of interest" description="Disordered" evidence="9">
    <location>
        <begin position="1"/>
        <end position="83"/>
    </location>
</feature>
<dbReference type="GO" id="GO:0006412">
    <property type="term" value="P:translation"/>
    <property type="evidence" value="ECO:0007669"/>
    <property type="project" value="UniProtKB-KW"/>
</dbReference>
<protein>
    <submittedName>
        <fullName evidence="11">Peptide chain release factor eRF3, (GTP-binding subunit)</fullName>
    </submittedName>
</protein>
<dbReference type="OMA" id="ARFDECT"/>
<evidence type="ECO:0000256" key="5">
    <source>
        <dbReference type="ARBA" id="ARBA00022801"/>
    </source>
</evidence>
<dbReference type="CDD" id="cd01883">
    <property type="entry name" value="EF1_alpha"/>
    <property type="match status" value="1"/>
</dbReference>
<dbReference type="PROSITE" id="PS51722">
    <property type="entry name" value="G_TR_2"/>
    <property type="match status" value="1"/>
</dbReference>
<keyword evidence="12" id="KW-1185">Reference proteome</keyword>
<evidence type="ECO:0000256" key="3">
    <source>
        <dbReference type="ARBA" id="ARBA00022490"/>
    </source>
</evidence>
<evidence type="ECO:0000256" key="2">
    <source>
        <dbReference type="ARBA" id="ARBA00007249"/>
    </source>
</evidence>
<organism evidence="11 12">
    <name type="scientific">Chondrus crispus</name>
    <name type="common">Carrageen Irish moss</name>
    <name type="synonym">Polymorpha crispa</name>
    <dbReference type="NCBI Taxonomy" id="2769"/>
    <lineage>
        <taxon>Eukaryota</taxon>
        <taxon>Rhodophyta</taxon>
        <taxon>Florideophyceae</taxon>
        <taxon>Rhodymeniophycidae</taxon>
        <taxon>Gigartinales</taxon>
        <taxon>Gigartinaceae</taxon>
        <taxon>Chondrus</taxon>
    </lineage>
</organism>
<evidence type="ECO:0000256" key="7">
    <source>
        <dbReference type="ARBA" id="ARBA00023134"/>
    </source>
</evidence>
<dbReference type="Pfam" id="PF03144">
    <property type="entry name" value="GTP_EFTU_D2"/>
    <property type="match status" value="1"/>
</dbReference>
<dbReference type="CDD" id="cd03704">
    <property type="entry name" value="eRF3_C_III"/>
    <property type="match status" value="1"/>
</dbReference>
<proteinExistence type="inferred from homology"/>
<dbReference type="InterPro" id="IPR009000">
    <property type="entry name" value="Transl_B-barrel_sf"/>
</dbReference>
<dbReference type="AlphaFoldDB" id="R7Q591"/>
<dbReference type="Pfam" id="PF22594">
    <property type="entry name" value="GTP-eEF1A_C"/>
    <property type="match status" value="1"/>
</dbReference>
<dbReference type="GO" id="GO:0005525">
    <property type="term" value="F:GTP binding"/>
    <property type="evidence" value="ECO:0007669"/>
    <property type="project" value="UniProtKB-KW"/>
</dbReference>
<dbReference type="FunFam" id="2.40.30.10:FF:000020">
    <property type="entry name" value="Translation elongation factor EF-1"/>
    <property type="match status" value="1"/>
</dbReference>
<keyword evidence="5" id="KW-0378">Hydrolase</keyword>
<dbReference type="RefSeq" id="XP_005712186.1">
    <property type="nucleotide sequence ID" value="XM_005712129.1"/>
</dbReference>
<evidence type="ECO:0000256" key="9">
    <source>
        <dbReference type="SAM" id="MobiDB-lite"/>
    </source>
</evidence>
<dbReference type="CDD" id="cd04089">
    <property type="entry name" value="eRF3_II"/>
    <property type="match status" value="1"/>
</dbReference>
<feature type="compositionally biased region" description="Low complexity" evidence="9">
    <location>
        <begin position="59"/>
        <end position="69"/>
    </location>
</feature>
<keyword evidence="4" id="KW-0547">Nucleotide-binding</keyword>
<dbReference type="Gramene" id="CDF32521">
    <property type="protein sequence ID" value="CDF32521"/>
    <property type="gene ID" value="CHC_T00009564001"/>
</dbReference>
<accession>R7Q591</accession>
<dbReference type="GO" id="GO:0005737">
    <property type="term" value="C:cytoplasm"/>
    <property type="evidence" value="ECO:0007669"/>
    <property type="project" value="UniProtKB-SubCell"/>
</dbReference>
<dbReference type="PANTHER" id="PTHR23115">
    <property type="entry name" value="TRANSLATION FACTOR"/>
    <property type="match status" value="1"/>
</dbReference>
<evidence type="ECO:0000313" key="11">
    <source>
        <dbReference type="EMBL" id="CDF32521.1"/>
    </source>
</evidence>